<evidence type="ECO:0000313" key="3">
    <source>
        <dbReference type="Proteomes" id="UP001529510"/>
    </source>
</evidence>
<feature type="non-terminal residue" evidence="2">
    <location>
        <position position="56"/>
    </location>
</feature>
<feature type="region of interest" description="Disordered" evidence="1">
    <location>
        <begin position="1"/>
        <end position="31"/>
    </location>
</feature>
<dbReference type="EMBL" id="JAMKFB020000019">
    <property type="protein sequence ID" value="KAL0165567.1"/>
    <property type="molecule type" value="Genomic_DNA"/>
</dbReference>
<dbReference type="Proteomes" id="UP001529510">
    <property type="component" value="Unassembled WGS sequence"/>
</dbReference>
<name>A0ABD0NVS9_CIRMR</name>
<sequence length="56" mass="6233">QPAPCYTEQLPEPTTDREPEPVATEEPAQEDATELVIDTKPKLNDTSDQVHHCTCL</sequence>
<evidence type="ECO:0000313" key="2">
    <source>
        <dbReference type="EMBL" id="KAL0165567.1"/>
    </source>
</evidence>
<keyword evidence="3" id="KW-1185">Reference proteome</keyword>
<accession>A0ABD0NVS9</accession>
<evidence type="ECO:0000256" key="1">
    <source>
        <dbReference type="SAM" id="MobiDB-lite"/>
    </source>
</evidence>
<dbReference type="AlphaFoldDB" id="A0ABD0NVS9"/>
<protein>
    <submittedName>
        <fullName evidence="2">Uncharacterized protein</fullName>
    </submittedName>
</protein>
<comment type="caution">
    <text evidence="2">The sequence shown here is derived from an EMBL/GenBank/DDBJ whole genome shotgun (WGS) entry which is preliminary data.</text>
</comment>
<feature type="non-terminal residue" evidence="2">
    <location>
        <position position="1"/>
    </location>
</feature>
<proteinExistence type="predicted"/>
<reference evidence="2 3" key="1">
    <citation type="submission" date="2024-05" db="EMBL/GenBank/DDBJ databases">
        <title>Genome sequencing and assembly of Indian major carp, Cirrhinus mrigala (Hamilton, 1822).</title>
        <authorList>
            <person name="Mohindra V."/>
            <person name="Chowdhury L.M."/>
            <person name="Lal K."/>
            <person name="Jena J.K."/>
        </authorList>
    </citation>
    <scope>NUCLEOTIDE SEQUENCE [LARGE SCALE GENOMIC DNA]</scope>
    <source>
        <strain evidence="2">CM1030</strain>
        <tissue evidence="2">Blood</tissue>
    </source>
</reference>
<organism evidence="2 3">
    <name type="scientific">Cirrhinus mrigala</name>
    <name type="common">Mrigala</name>
    <dbReference type="NCBI Taxonomy" id="683832"/>
    <lineage>
        <taxon>Eukaryota</taxon>
        <taxon>Metazoa</taxon>
        <taxon>Chordata</taxon>
        <taxon>Craniata</taxon>
        <taxon>Vertebrata</taxon>
        <taxon>Euteleostomi</taxon>
        <taxon>Actinopterygii</taxon>
        <taxon>Neopterygii</taxon>
        <taxon>Teleostei</taxon>
        <taxon>Ostariophysi</taxon>
        <taxon>Cypriniformes</taxon>
        <taxon>Cyprinidae</taxon>
        <taxon>Labeoninae</taxon>
        <taxon>Labeonini</taxon>
        <taxon>Cirrhinus</taxon>
    </lineage>
</organism>
<gene>
    <name evidence="2" type="ORF">M9458_037411</name>
</gene>